<organism evidence="9 10">
    <name type="scientific">Lepeophtheirus salmonis</name>
    <name type="common">Salmon louse</name>
    <name type="synonym">Caligus salmonis</name>
    <dbReference type="NCBI Taxonomy" id="72036"/>
    <lineage>
        <taxon>Eukaryota</taxon>
        <taxon>Metazoa</taxon>
        <taxon>Ecdysozoa</taxon>
        <taxon>Arthropoda</taxon>
        <taxon>Crustacea</taxon>
        <taxon>Multicrustacea</taxon>
        <taxon>Hexanauplia</taxon>
        <taxon>Copepoda</taxon>
        <taxon>Siphonostomatoida</taxon>
        <taxon>Caligidae</taxon>
        <taxon>Lepeophtheirus</taxon>
    </lineage>
</organism>
<dbReference type="PROSITE" id="PS00028">
    <property type="entry name" value="ZINC_FINGER_C2H2_1"/>
    <property type="match status" value="3"/>
</dbReference>
<dbReference type="AlphaFoldDB" id="A0A7R8CFF2"/>
<keyword evidence="2" id="KW-0479">Metal-binding</keyword>
<dbReference type="GO" id="GO:0005634">
    <property type="term" value="C:nucleus"/>
    <property type="evidence" value="ECO:0007669"/>
    <property type="project" value="UniProtKB-SubCell"/>
</dbReference>
<dbReference type="SMART" id="SM00355">
    <property type="entry name" value="ZnF_C2H2"/>
    <property type="match status" value="5"/>
</dbReference>
<feature type="domain" description="C2H2-type" evidence="8">
    <location>
        <begin position="407"/>
        <end position="430"/>
    </location>
</feature>
<evidence type="ECO:0000256" key="1">
    <source>
        <dbReference type="ARBA" id="ARBA00004123"/>
    </source>
</evidence>
<accession>A0A7R8CFF2</accession>
<dbReference type="InterPro" id="IPR013087">
    <property type="entry name" value="Znf_C2H2_type"/>
</dbReference>
<keyword evidence="10" id="KW-1185">Reference proteome</keyword>
<evidence type="ECO:0000313" key="10">
    <source>
        <dbReference type="Proteomes" id="UP000675881"/>
    </source>
</evidence>
<dbReference type="GO" id="GO:0008270">
    <property type="term" value="F:zinc ion binding"/>
    <property type="evidence" value="ECO:0007669"/>
    <property type="project" value="UniProtKB-KW"/>
</dbReference>
<keyword evidence="4 7" id="KW-0863">Zinc-finger</keyword>
<sequence>MESLTEKMSGYCGVCSSYVRQGESSYSVSRERTSLSNVGLLFKVFDILGLEHSNDGIICYSCYELIEEIDFFEHNAGLSKDKLRARLSLVRDEENEEMEEKEEEADGSSSIMRNVQIGTKQLETNSSSIVIDIITSYQFDLFKLRQILYSLLESDPLFIHLILINLDICHLCGSLSFPSWRDKISHYLKSHSPQLPFICPIDNEFLTDPFDSHFIHDHGFKEWTSEFSFFKLIGETDTSLKADHEQCSKCGLICTNEMASLYHSTFHHQMKPEPLTNCLLNSDKCDTFDLEQCLDTPDTFLCNISKIKNEDNVFHGNDGLNQTKLDEILREHLETLTQIPNQINDDSEGDAWDINKLNRILDDPRNEENIKVVGERKCFSCKLEFETHMKKICHRSQMHSSIEGPTYQCNFCSKSFSNESKATLHMFEEHGYSTLHPWYLSQGLITNSDYKISLGSGRVRLYKYHCPVCSLTFDESIEFCEHVESEHIINKLTFQSNPLPLQKKKVVTCDLCLLNVEGPRMLSKHMLSLME</sequence>
<evidence type="ECO:0000256" key="4">
    <source>
        <dbReference type="ARBA" id="ARBA00022771"/>
    </source>
</evidence>
<evidence type="ECO:0000256" key="5">
    <source>
        <dbReference type="ARBA" id="ARBA00022833"/>
    </source>
</evidence>
<dbReference type="Proteomes" id="UP000675881">
    <property type="component" value="Chromosome 10"/>
</dbReference>
<evidence type="ECO:0000256" key="3">
    <source>
        <dbReference type="ARBA" id="ARBA00022737"/>
    </source>
</evidence>
<evidence type="ECO:0000313" key="9">
    <source>
        <dbReference type="EMBL" id="CAF2799254.1"/>
    </source>
</evidence>
<reference evidence="9" key="1">
    <citation type="submission" date="2021-02" db="EMBL/GenBank/DDBJ databases">
        <authorList>
            <person name="Bekaert M."/>
        </authorList>
    </citation>
    <scope>NUCLEOTIDE SEQUENCE</scope>
    <source>
        <strain evidence="9">IoA-00</strain>
    </source>
</reference>
<dbReference type="PANTHER" id="PTHR24406">
    <property type="entry name" value="TRANSCRIPTIONAL REPRESSOR CTCFL-RELATED"/>
    <property type="match status" value="1"/>
</dbReference>
<evidence type="ECO:0000259" key="8">
    <source>
        <dbReference type="PROSITE" id="PS50157"/>
    </source>
</evidence>
<comment type="subcellular location">
    <subcellularLocation>
        <location evidence="1">Nucleus</location>
    </subcellularLocation>
</comment>
<evidence type="ECO:0000256" key="6">
    <source>
        <dbReference type="ARBA" id="ARBA00023242"/>
    </source>
</evidence>
<dbReference type="EMBL" id="HG994589">
    <property type="protein sequence ID" value="CAF2799254.1"/>
    <property type="molecule type" value="Genomic_DNA"/>
</dbReference>
<evidence type="ECO:0000256" key="7">
    <source>
        <dbReference type="PROSITE-ProRule" id="PRU00042"/>
    </source>
</evidence>
<dbReference type="OrthoDB" id="4748970at2759"/>
<gene>
    <name evidence="9" type="ORF">LSAA_2718</name>
</gene>
<evidence type="ECO:0000256" key="2">
    <source>
        <dbReference type="ARBA" id="ARBA00022723"/>
    </source>
</evidence>
<proteinExistence type="predicted"/>
<keyword evidence="3" id="KW-0677">Repeat</keyword>
<dbReference type="InterPro" id="IPR050888">
    <property type="entry name" value="ZnF_C2H2-type_TF"/>
</dbReference>
<keyword evidence="6" id="KW-0539">Nucleus</keyword>
<dbReference type="PROSITE" id="PS50157">
    <property type="entry name" value="ZINC_FINGER_C2H2_2"/>
    <property type="match status" value="1"/>
</dbReference>
<keyword evidence="5" id="KW-0862">Zinc</keyword>
<protein>
    <submittedName>
        <fullName evidence="9">(salmon louse) hypothetical protein</fullName>
    </submittedName>
</protein>
<name>A0A7R8CFF2_LEPSM</name>